<evidence type="ECO:0000256" key="2">
    <source>
        <dbReference type="SAM" id="MobiDB-lite"/>
    </source>
</evidence>
<dbReference type="PANTHER" id="PTHR31423">
    <property type="entry name" value="YBAK DOMAIN-CONTAINING PROTEIN"/>
    <property type="match status" value="1"/>
</dbReference>
<dbReference type="GO" id="GO:0002161">
    <property type="term" value="F:aminoacyl-tRNA deacylase activity"/>
    <property type="evidence" value="ECO:0007669"/>
    <property type="project" value="InterPro"/>
</dbReference>
<accession>A0A1Y1HRG3</accession>
<dbReference type="EMBL" id="DF236962">
    <property type="protein sequence ID" value="GAQ78428.1"/>
    <property type="molecule type" value="Genomic_DNA"/>
</dbReference>
<sequence>MTTLEAAQAAKEKLLSYLAAQGIDTENHEHPPVMTVEAQAEHFKERKDIQDAVSKNLFLKDKKDRLYLISALVSTTVDMKKIALRLGVGKSGIRFAPEETLRAVLQVPLGSATPFAVFNETAKPVALLLDKKLQSKPKVYHHPFTNNATTGIAPLDFDKFLRSLGREPVYVDLEAELVLGKDGADLAQYALEPVPSEKSSKPAGDEEAISAKTGGSESALAGPPVPKSKPAAKGKKANGPTSTGPVTKAPAGDNVTATLDRMLETITATLKTDASEGQTAEDPSMKTLRIELQSHLTLFKNAAYTNGFLAGQVTKPLVR</sequence>
<gene>
    <name evidence="4" type="ORF">KFL_000130100</name>
</gene>
<dbReference type="InterPro" id="IPR036754">
    <property type="entry name" value="YbaK/aa-tRNA-synt-asso_dom_sf"/>
</dbReference>
<dbReference type="PANTHER" id="PTHR31423:SF3">
    <property type="entry name" value="PROLYL-TRNA SYNTHETASE ASSOCIATED DOMAIN-CONTAINING PROTEIN 1-RELATED"/>
    <property type="match status" value="1"/>
</dbReference>
<evidence type="ECO:0000259" key="3">
    <source>
        <dbReference type="Pfam" id="PF04073"/>
    </source>
</evidence>
<feature type="region of interest" description="Disordered" evidence="2">
    <location>
        <begin position="193"/>
        <end position="253"/>
    </location>
</feature>
<proteinExistence type="inferred from homology"/>
<organism evidence="4 5">
    <name type="scientific">Klebsormidium nitens</name>
    <name type="common">Green alga</name>
    <name type="synonym">Ulothrix nitens</name>
    <dbReference type="NCBI Taxonomy" id="105231"/>
    <lineage>
        <taxon>Eukaryota</taxon>
        <taxon>Viridiplantae</taxon>
        <taxon>Streptophyta</taxon>
        <taxon>Klebsormidiophyceae</taxon>
        <taxon>Klebsormidiales</taxon>
        <taxon>Klebsormidiaceae</taxon>
        <taxon>Klebsormidium</taxon>
    </lineage>
</organism>
<dbReference type="Pfam" id="PF04073">
    <property type="entry name" value="tRNA_edit"/>
    <property type="match status" value="1"/>
</dbReference>
<evidence type="ECO:0000313" key="4">
    <source>
        <dbReference type="EMBL" id="GAQ78428.1"/>
    </source>
</evidence>
<name>A0A1Y1HRG3_KLENI</name>
<feature type="domain" description="YbaK/aminoacyl-tRNA synthetase-associated" evidence="3">
    <location>
        <begin position="30"/>
        <end position="160"/>
    </location>
</feature>
<dbReference type="InterPro" id="IPR007214">
    <property type="entry name" value="YbaK/aa-tRNA-synth-assoc-dom"/>
</dbReference>
<reference evidence="4 5" key="1">
    <citation type="journal article" date="2014" name="Nat. Commun.">
        <title>Klebsormidium flaccidum genome reveals primary factors for plant terrestrial adaptation.</title>
        <authorList>
            <person name="Hori K."/>
            <person name="Maruyama F."/>
            <person name="Fujisawa T."/>
            <person name="Togashi T."/>
            <person name="Yamamoto N."/>
            <person name="Seo M."/>
            <person name="Sato S."/>
            <person name="Yamada T."/>
            <person name="Mori H."/>
            <person name="Tajima N."/>
            <person name="Moriyama T."/>
            <person name="Ikeuchi M."/>
            <person name="Watanabe M."/>
            <person name="Wada H."/>
            <person name="Kobayashi K."/>
            <person name="Saito M."/>
            <person name="Masuda T."/>
            <person name="Sasaki-Sekimoto Y."/>
            <person name="Mashiguchi K."/>
            <person name="Awai K."/>
            <person name="Shimojima M."/>
            <person name="Masuda S."/>
            <person name="Iwai M."/>
            <person name="Nobusawa T."/>
            <person name="Narise T."/>
            <person name="Kondo S."/>
            <person name="Saito H."/>
            <person name="Sato R."/>
            <person name="Murakawa M."/>
            <person name="Ihara Y."/>
            <person name="Oshima-Yamada Y."/>
            <person name="Ohtaka K."/>
            <person name="Satoh M."/>
            <person name="Sonobe K."/>
            <person name="Ishii M."/>
            <person name="Ohtani R."/>
            <person name="Kanamori-Sato M."/>
            <person name="Honoki R."/>
            <person name="Miyazaki D."/>
            <person name="Mochizuki H."/>
            <person name="Umetsu J."/>
            <person name="Higashi K."/>
            <person name="Shibata D."/>
            <person name="Kamiya Y."/>
            <person name="Sato N."/>
            <person name="Nakamura Y."/>
            <person name="Tabata S."/>
            <person name="Ida S."/>
            <person name="Kurokawa K."/>
            <person name="Ohta H."/>
        </authorList>
    </citation>
    <scope>NUCLEOTIDE SEQUENCE [LARGE SCALE GENOMIC DNA]</scope>
    <source>
        <strain evidence="4 5">NIES-2285</strain>
    </source>
</reference>
<dbReference type="SUPFAM" id="SSF55826">
    <property type="entry name" value="YbaK/ProRS associated domain"/>
    <property type="match status" value="1"/>
</dbReference>
<evidence type="ECO:0000313" key="5">
    <source>
        <dbReference type="Proteomes" id="UP000054558"/>
    </source>
</evidence>
<dbReference type="OrthoDB" id="424586at2759"/>
<dbReference type="Gene3D" id="3.90.960.10">
    <property type="entry name" value="YbaK/aminoacyl-tRNA synthetase-associated domain"/>
    <property type="match status" value="1"/>
</dbReference>
<protein>
    <recommendedName>
        <fullName evidence="3">YbaK/aminoacyl-tRNA synthetase-associated domain-containing protein</fullName>
    </recommendedName>
</protein>
<dbReference type="Proteomes" id="UP000054558">
    <property type="component" value="Unassembled WGS sequence"/>
</dbReference>
<comment type="similarity">
    <text evidence="1">Belongs to the PRORSD1 family.</text>
</comment>
<evidence type="ECO:0000256" key="1">
    <source>
        <dbReference type="ARBA" id="ARBA00010201"/>
    </source>
</evidence>
<dbReference type="OMA" id="QERCIFH"/>
<dbReference type="FunFam" id="3.90.960.10:FF:000005">
    <property type="entry name" value="Putative prolyl-tRNA synthetase"/>
    <property type="match status" value="1"/>
</dbReference>
<dbReference type="CDD" id="cd04335">
    <property type="entry name" value="PrdX_deacylase"/>
    <property type="match status" value="1"/>
</dbReference>
<dbReference type="AlphaFoldDB" id="A0A1Y1HRG3"/>
<dbReference type="InterPro" id="IPR040285">
    <property type="entry name" value="ProX/PRXD1"/>
</dbReference>
<keyword evidence="5" id="KW-1185">Reference proteome</keyword>